<evidence type="ECO:0000313" key="2">
    <source>
        <dbReference type="Proteomes" id="UP000054166"/>
    </source>
</evidence>
<organism evidence="1 2">
    <name type="scientific">Piloderma croceum (strain F 1598)</name>
    <dbReference type="NCBI Taxonomy" id="765440"/>
    <lineage>
        <taxon>Eukaryota</taxon>
        <taxon>Fungi</taxon>
        <taxon>Dikarya</taxon>
        <taxon>Basidiomycota</taxon>
        <taxon>Agaricomycotina</taxon>
        <taxon>Agaricomycetes</taxon>
        <taxon>Agaricomycetidae</taxon>
        <taxon>Atheliales</taxon>
        <taxon>Atheliaceae</taxon>
        <taxon>Piloderma</taxon>
    </lineage>
</organism>
<dbReference type="AlphaFoldDB" id="A0A0C3ATT7"/>
<sequence length="114" mass="12538">MKTGNGTTNLQKTALACNALRGVAAPATVATLTSYMPAAHCTVIAMRSATSNRPFNAVTDKYYKMEVEMLRPGTIIPHPTTVSQDIKHLYVELSKTVRQYFKVSINISPTFLFI</sequence>
<keyword evidence="2" id="KW-1185">Reference proteome</keyword>
<accession>A0A0C3ATT7</accession>
<dbReference type="HOGENOM" id="CLU_156030_0_0_1"/>
<dbReference type="OrthoDB" id="2794314at2759"/>
<dbReference type="Proteomes" id="UP000054166">
    <property type="component" value="Unassembled WGS sequence"/>
</dbReference>
<reference evidence="2" key="2">
    <citation type="submission" date="2015-01" db="EMBL/GenBank/DDBJ databases">
        <title>Evolutionary Origins and Diversification of the Mycorrhizal Mutualists.</title>
        <authorList>
            <consortium name="DOE Joint Genome Institute"/>
            <consortium name="Mycorrhizal Genomics Consortium"/>
            <person name="Kohler A."/>
            <person name="Kuo A."/>
            <person name="Nagy L.G."/>
            <person name="Floudas D."/>
            <person name="Copeland A."/>
            <person name="Barry K.W."/>
            <person name="Cichocki N."/>
            <person name="Veneault-Fourrey C."/>
            <person name="LaButti K."/>
            <person name="Lindquist E.A."/>
            <person name="Lipzen A."/>
            <person name="Lundell T."/>
            <person name="Morin E."/>
            <person name="Murat C."/>
            <person name="Riley R."/>
            <person name="Ohm R."/>
            <person name="Sun H."/>
            <person name="Tunlid A."/>
            <person name="Henrissat B."/>
            <person name="Grigoriev I.V."/>
            <person name="Hibbett D.S."/>
            <person name="Martin F."/>
        </authorList>
    </citation>
    <scope>NUCLEOTIDE SEQUENCE [LARGE SCALE GENOMIC DNA]</scope>
    <source>
        <strain evidence="2">F 1598</strain>
    </source>
</reference>
<gene>
    <name evidence="1" type="ORF">PILCRDRAFT_76927</name>
</gene>
<reference evidence="1 2" key="1">
    <citation type="submission" date="2014-04" db="EMBL/GenBank/DDBJ databases">
        <authorList>
            <consortium name="DOE Joint Genome Institute"/>
            <person name="Kuo A."/>
            <person name="Tarkka M."/>
            <person name="Buscot F."/>
            <person name="Kohler A."/>
            <person name="Nagy L.G."/>
            <person name="Floudas D."/>
            <person name="Copeland A."/>
            <person name="Barry K.W."/>
            <person name="Cichocki N."/>
            <person name="Veneault-Fourrey C."/>
            <person name="LaButti K."/>
            <person name="Lindquist E.A."/>
            <person name="Lipzen A."/>
            <person name="Lundell T."/>
            <person name="Morin E."/>
            <person name="Murat C."/>
            <person name="Sun H."/>
            <person name="Tunlid A."/>
            <person name="Henrissat B."/>
            <person name="Grigoriev I.V."/>
            <person name="Hibbett D.S."/>
            <person name="Martin F."/>
            <person name="Nordberg H.P."/>
            <person name="Cantor M.N."/>
            <person name="Hua S.X."/>
        </authorList>
    </citation>
    <scope>NUCLEOTIDE SEQUENCE [LARGE SCALE GENOMIC DNA]</scope>
    <source>
        <strain evidence="1 2">F 1598</strain>
    </source>
</reference>
<evidence type="ECO:0000313" key="1">
    <source>
        <dbReference type="EMBL" id="KIM77348.1"/>
    </source>
</evidence>
<protein>
    <submittedName>
        <fullName evidence="1">Uncharacterized protein</fullName>
    </submittedName>
</protein>
<name>A0A0C3ATT7_PILCF</name>
<dbReference type="EMBL" id="KN833026">
    <property type="protein sequence ID" value="KIM77348.1"/>
    <property type="molecule type" value="Genomic_DNA"/>
</dbReference>
<proteinExistence type="predicted"/>
<dbReference type="InParanoid" id="A0A0C3ATT7"/>